<dbReference type="PROSITE" id="PS00583">
    <property type="entry name" value="PFKB_KINASES_1"/>
    <property type="match status" value="1"/>
</dbReference>
<evidence type="ECO:0000313" key="6">
    <source>
        <dbReference type="Proteomes" id="UP000831785"/>
    </source>
</evidence>
<dbReference type="Gene3D" id="3.40.1190.20">
    <property type="match status" value="1"/>
</dbReference>
<dbReference type="CDD" id="cd01167">
    <property type="entry name" value="bac_FRK"/>
    <property type="match status" value="1"/>
</dbReference>
<protein>
    <submittedName>
        <fullName evidence="5">Carbohydrate kinase</fullName>
    </submittedName>
</protein>
<dbReference type="InterPro" id="IPR029056">
    <property type="entry name" value="Ribokinase-like"/>
</dbReference>
<dbReference type="RefSeq" id="WP_244716069.1">
    <property type="nucleotide sequence ID" value="NZ_CP095049.1"/>
</dbReference>
<dbReference type="GO" id="GO:0016301">
    <property type="term" value="F:kinase activity"/>
    <property type="evidence" value="ECO:0007669"/>
    <property type="project" value="UniProtKB-KW"/>
</dbReference>
<dbReference type="PROSITE" id="PS00584">
    <property type="entry name" value="PFKB_KINASES_2"/>
    <property type="match status" value="1"/>
</dbReference>
<dbReference type="SUPFAM" id="SSF53613">
    <property type="entry name" value="Ribokinase-like"/>
    <property type="match status" value="1"/>
</dbReference>
<dbReference type="InterPro" id="IPR002173">
    <property type="entry name" value="Carboh/pur_kinase_PfkB_CS"/>
</dbReference>
<evidence type="ECO:0000256" key="2">
    <source>
        <dbReference type="ARBA" id="ARBA00022679"/>
    </source>
</evidence>
<evidence type="ECO:0000256" key="3">
    <source>
        <dbReference type="ARBA" id="ARBA00022777"/>
    </source>
</evidence>
<reference evidence="5 6" key="1">
    <citation type="submission" date="2022-04" db="EMBL/GenBank/DDBJ databases">
        <title>Hymenobacter sp. isolated from the air.</title>
        <authorList>
            <person name="Won M."/>
            <person name="Lee C.-M."/>
            <person name="Woen H.-Y."/>
            <person name="Kwon S.-W."/>
        </authorList>
    </citation>
    <scope>NUCLEOTIDE SEQUENCE [LARGE SCALE GENOMIC DNA]</scope>
    <source>
        <strain evidence="6">5116 S-27</strain>
    </source>
</reference>
<keyword evidence="3 5" id="KW-0418">Kinase</keyword>
<comment type="similarity">
    <text evidence="1">Belongs to the carbohydrate kinase PfkB family.</text>
</comment>
<dbReference type="Pfam" id="PF00294">
    <property type="entry name" value="PfkB"/>
    <property type="match status" value="1"/>
</dbReference>
<keyword evidence="2" id="KW-0808">Transferase</keyword>
<keyword evidence="6" id="KW-1185">Reference proteome</keyword>
<dbReference type="Proteomes" id="UP000831785">
    <property type="component" value="Chromosome"/>
</dbReference>
<name>A0ABY4F7A2_9BACT</name>
<organism evidence="5 6">
    <name type="scientific">Hymenobacter cellulosivorans</name>
    <dbReference type="NCBI Taxonomy" id="2932249"/>
    <lineage>
        <taxon>Bacteria</taxon>
        <taxon>Pseudomonadati</taxon>
        <taxon>Bacteroidota</taxon>
        <taxon>Cytophagia</taxon>
        <taxon>Cytophagales</taxon>
        <taxon>Hymenobacteraceae</taxon>
        <taxon>Hymenobacter</taxon>
    </lineage>
</organism>
<evidence type="ECO:0000259" key="4">
    <source>
        <dbReference type="Pfam" id="PF00294"/>
    </source>
</evidence>
<accession>A0ABY4F7A2</accession>
<dbReference type="PANTHER" id="PTHR43085:SF57">
    <property type="entry name" value="CARBOHYDRATE KINASE PFKB DOMAIN-CONTAINING PROTEIN"/>
    <property type="match status" value="1"/>
</dbReference>
<dbReference type="InterPro" id="IPR011611">
    <property type="entry name" value="PfkB_dom"/>
</dbReference>
<dbReference type="EMBL" id="CP095049">
    <property type="protein sequence ID" value="UOQ52265.1"/>
    <property type="molecule type" value="Genomic_DNA"/>
</dbReference>
<evidence type="ECO:0000313" key="5">
    <source>
        <dbReference type="EMBL" id="UOQ52265.1"/>
    </source>
</evidence>
<sequence>MSTPNIVCFGEILWDVLPTGQQPGGAPANVAIHLRQLGVPTQLISRIGDDDPGNELLGFLAGKGLSPDYLQRDQTHQTGIVAANVDDAHEVTYDIVQPVAWDFVQPEAALHTLVAQAGMFVYGSLAARSPTTRATLYALLKHARFRVFDVNLRAPHYTQEVVEYLLSQADFVKMNHNELAEIMGWLGEEVDPETSLPMLARRFHLQAVCVTRGAGGALLWTNDQLYQAPGVPVEVQDTIGSGDAFLAALLSGWLAGQEPQELLRFACATGALVAMHRGATPSFTAADVQKLLARPPAS</sequence>
<proteinExistence type="inferred from homology"/>
<gene>
    <name evidence="5" type="ORF">MUN80_21195</name>
</gene>
<evidence type="ECO:0000256" key="1">
    <source>
        <dbReference type="ARBA" id="ARBA00010688"/>
    </source>
</evidence>
<feature type="domain" description="Carbohydrate kinase PfkB" evidence="4">
    <location>
        <begin position="20"/>
        <end position="282"/>
    </location>
</feature>
<dbReference type="PANTHER" id="PTHR43085">
    <property type="entry name" value="HEXOKINASE FAMILY MEMBER"/>
    <property type="match status" value="1"/>
</dbReference>
<dbReference type="InterPro" id="IPR050306">
    <property type="entry name" value="PfkB_Carbo_kinase"/>
</dbReference>